<dbReference type="Gramene" id="BGIOSGA003330-TA">
    <property type="protein sequence ID" value="BGIOSGA003330-PA"/>
    <property type="gene ID" value="BGIOSGA003330"/>
</dbReference>
<dbReference type="AlphaFoldDB" id="B8A6P6"/>
<sequence>MTGTTSPLNASRWEPFPEPPPVMDGSAAGSQAPAATSIWKVRLSASTFDGEVTARVAPHRRRLGRARTSASLPLTPEVQILKIRRNCGGGYKYVRRWIVKKLLSQMDRKGYPYACVCVEGV</sequence>
<dbReference type="Proteomes" id="UP000007015">
    <property type="component" value="Chromosome 1"/>
</dbReference>
<feature type="region of interest" description="Disordered" evidence="1">
    <location>
        <begin position="1"/>
        <end position="30"/>
    </location>
</feature>
<gene>
    <name evidence="2" type="ORF">OsI_01534</name>
</gene>
<evidence type="ECO:0000256" key="1">
    <source>
        <dbReference type="SAM" id="MobiDB-lite"/>
    </source>
</evidence>
<evidence type="ECO:0000313" key="2">
    <source>
        <dbReference type="EMBL" id="EEC70478.1"/>
    </source>
</evidence>
<name>B8A6P6_ORYSI</name>
<dbReference type="HOGENOM" id="CLU_2041895_0_0_1"/>
<accession>B8A6P6</accession>
<reference evidence="2 3" key="1">
    <citation type="journal article" date="2005" name="PLoS Biol.">
        <title>The genomes of Oryza sativa: a history of duplications.</title>
        <authorList>
            <person name="Yu J."/>
            <person name="Wang J."/>
            <person name="Lin W."/>
            <person name="Li S."/>
            <person name="Li H."/>
            <person name="Zhou J."/>
            <person name="Ni P."/>
            <person name="Dong W."/>
            <person name="Hu S."/>
            <person name="Zeng C."/>
            <person name="Zhang J."/>
            <person name="Zhang Y."/>
            <person name="Li R."/>
            <person name="Xu Z."/>
            <person name="Li S."/>
            <person name="Li X."/>
            <person name="Zheng H."/>
            <person name="Cong L."/>
            <person name="Lin L."/>
            <person name="Yin J."/>
            <person name="Geng J."/>
            <person name="Li G."/>
            <person name="Shi J."/>
            <person name="Liu J."/>
            <person name="Lv H."/>
            <person name="Li J."/>
            <person name="Wang J."/>
            <person name="Deng Y."/>
            <person name="Ran L."/>
            <person name="Shi X."/>
            <person name="Wang X."/>
            <person name="Wu Q."/>
            <person name="Li C."/>
            <person name="Ren X."/>
            <person name="Wang J."/>
            <person name="Wang X."/>
            <person name="Li D."/>
            <person name="Liu D."/>
            <person name="Zhang X."/>
            <person name="Ji Z."/>
            <person name="Zhao W."/>
            <person name="Sun Y."/>
            <person name="Zhang Z."/>
            <person name="Bao J."/>
            <person name="Han Y."/>
            <person name="Dong L."/>
            <person name="Ji J."/>
            <person name="Chen P."/>
            <person name="Wu S."/>
            <person name="Liu J."/>
            <person name="Xiao Y."/>
            <person name="Bu D."/>
            <person name="Tan J."/>
            <person name="Yang L."/>
            <person name="Ye C."/>
            <person name="Zhang J."/>
            <person name="Xu J."/>
            <person name="Zhou Y."/>
            <person name="Yu Y."/>
            <person name="Zhang B."/>
            <person name="Zhuang S."/>
            <person name="Wei H."/>
            <person name="Liu B."/>
            <person name="Lei M."/>
            <person name="Yu H."/>
            <person name="Li Y."/>
            <person name="Xu H."/>
            <person name="Wei S."/>
            <person name="He X."/>
            <person name="Fang L."/>
            <person name="Zhang Z."/>
            <person name="Zhang Y."/>
            <person name="Huang X."/>
            <person name="Su Z."/>
            <person name="Tong W."/>
            <person name="Li J."/>
            <person name="Tong Z."/>
            <person name="Li S."/>
            <person name="Ye J."/>
            <person name="Wang L."/>
            <person name="Fang L."/>
            <person name="Lei T."/>
            <person name="Chen C."/>
            <person name="Chen H."/>
            <person name="Xu Z."/>
            <person name="Li H."/>
            <person name="Huang H."/>
            <person name="Zhang F."/>
            <person name="Xu H."/>
            <person name="Li N."/>
            <person name="Zhao C."/>
            <person name="Li S."/>
            <person name="Dong L."/>
            <person name="Huang Y."/>
            <person name="Li L."/>
            <person name="Xi Y."/>
            <person name="Qi Q."/>
            <person name="Li W."/>
            <person name="Zhang B."/>
            <person name="Hu W."/>
            <person name="Zhang Y."/>
            <person name="Tian X."/>
            <person name="Jiao Y."/>
            <person name="Liang X."/>
            <person name="Jin J."/>
            <person name="Gao L."/>
            <person name="Zheng W."/>
            <person name="Hao B."/>
            <person name="Liu S."/>
            <person name="Wang W."/>
            <person name="Yuan L."/>
            <person name="Cao M."/>
            <person name="McDermott J."/>
            <person name="Samudrala R."/>
            <person name="Wang J."/>
            <person name="Wong G.K."/>
            <person name="Yang H."/>
        </authorList>
    </citation>
    <scope>NUCLEOTIDE SEQUENCE [LARGE SCALE GENOMIC DNA]</scope>
    <source>
        <strain evidence="3">cv. 93-11</strain>
    </source>
</reference>
<protein>
    <submittedName>
        <fullName evidence="2">Uncharacterized protein</fullName>
    </submittedName>
</protein>
<dbReference type="EMBL" id="CM000126">
    <property type="protein sequence ID" value="EEC70478.1"/>
    <property type="molecule type" value="Genomic_DNA"/>
</dbReference>
<keyword evidence="3" id="KW-1185">Reference proteome</keyword>
<evidence type="ECO:0000313" key="3">
    <source>
        <dbReference type="Proteomes" id="UP000007015"/>
    </source>
</evidence>
<organism evidence="2 3">
    <name type="scientific">Oryza sativa subsp. indica</name>
    <name type="common">Rice</name>
    <dbReference type="NCBI Taxonomy" id="39946"/>
    <lineage>
        <taxon>Eukaryota</taxon>
        <taxon>Viridiplantae</taxon>
        <taxon>Streptophyta</taxon>
        <taxon>Embryophyta</taxon>
        <taxon>Tracheophyta</taxon>
        <taxon>Spermatophyta</taxon>
        <taxon>Magnoliopsida</taxon>
        <taxon>Liliopsida</taxon>
        <taxon>Poales</taxon>
        <taxon>Poaceae</taxon>
        <taxon>BOP clade</taxon>
        <taxon>Oryzoideae</taxon>
        <taxon>Oryzeae</taxon>
        <taxon>Oryzinae</taxon>
        <taxon>Oryza</taxon>
        <taxon>Oryza sativa</taxon>
    </lineage>
</organism>
<proteinExistence type="predicted"/>